<reference evidence="3" key="1">
    <citation type="submission" date="2025-08" db="UniProtKB">
        <authorList>
            <consortium name="RefSeq"/>
        </authorList>
    </citation>
    <scope>IDENTIFICATION</scope>
    <source>
        <tissue evidence="3">Etiolated seedlings</tissue>
    </source>
</reference>
<accession>A0A1S2Z2K9</accession>
<proteinExistence type="predicted"/>
<evidence type="ECO:0000313" key="3">
    <source>
        <dbReference type="RefSeq" id="XP_004513903.1"/>
    </source>
</evidence>
<protein>
    <submittedName>
        <fullName evidence="3">Uncharacterized protein LOC101506280</fullName>
    </submittedName>
</protein>
<evidence type="ECO:0000313" key="2">
    <source>
        <dbReference type="Proteomes" id="UP000087171"/>
    </source>
</evidence>
<dbReference type="GeneID" id="101506280"/>
<feature type="compositionally biased region" description="Basic residues" evidence="1">
    <location>
        <begin position="1"/>
        <end position="10"/>
    </location>
</feature>
<keyword evidence="2" id="KW-1185">Reference proteome</keyword>
<name>A0A1S2Z2K9_CICAR</name>
<dbReference type="RefSeq" id="XP_004513903.1">
    <property type="nucleotide sequence ID" value="XM_004513846.3"/>
</dbReference>
<gene>
    <name evidence="3" type="primary">LOC101506280</name>
</gene>
<dbReference type="OrthoDB" id="1434136at2759"/>
<evidence type="ECO:0000256" key="1">
    <source>
        <dbReference type="SAM" id="MobiDB-lite"/>
    </source>
</evidence>
<feature type="compositionally biased region" description="Polar residues" evidence="1">
    <location>
        <begin position="17"/>
        <end position="30"/>
    </location>
</feature>
<dbReference type="eggNOG" id="ENOG502SXN4">
    <property type="taxonomic scope" value="Eukaryota"/>
</dbReference>
<feature type="compositionally biased region" description="Low complexity" evidence="1">
    <location>
        <begin position="54"/>
        <end position="72"/>
    </location>
</feature>
<feature type="compositionally biased region" description="Polar residues" evidence="1">
    <location>
        <begin position="84"/>
        <end position="109"/>
    </location>
</feature>
<feature type="region of interest" description="Disordered" evidence="1">
    <location>
        <begin position="1"/>
        <end position="109"/>
    </location>
</feature>
<dbReference type="PaxDb" id="3827-XP_004513903.1"/>
<dbReference type="AlphaFoldDB" id="A0A1S2Z2K9"/>
<dbReference type="Proteomes" id="UP000087171">
    <property type="component" value="Unplaced"/>
</dbReference>
<dbReference type="KEGG" id="cam:101506280"/>
<sequence>MPRSGSRSRRSGSFGSTVDNFLETSISQPVEETAKTRSDYSTSPRGRIRNGTNSRSRSQSSSRSRRSLSSSRSRGRSCSRSHSQNRTYTPNLLQSRRQNRHNNSGIPNQTKHVELEQVFLEQSGIEIDLKSLSLKAEEELSNRPKNGVIYDEVEANLRSIKKRLKILSKNHKTFSIDEAIEISDAAYILKLMRKSEHEIELAGKMAHSGALFMLQADMIAEKGRQLLAQSKHKLRKALC</sequence>
<organism evidence="2 3">
    <name type="scientific">Cicer arietinum</name>
    <name type="common">Chickpea</name>
    <name type="synonym">Garbanzo</name>
    <dbReference type="NCBI Taxonomy" id="3827"/>
    <lineage>
        <taxon>Eukaryota</taxon>
        <taxon>Viridiplantae</taxon>
        <taxon>Streptophyta</taxon>
        <taxon>Embryophyta</taxon>
        <taxon>Tracheophyta</taxon>
        <taxon>Spermatophyta</taxon>
        <taxon>Magnoliopsida</taxon>
        <taxon>eudicotyledons</taxon>
        <taxon>Gunneridae</taxon>
        <taxon>Pentapetalae</taxon>
        <taxon>rosids</taxon>
        <taxon>fabids</taxon>
        <taxon>Fabales</taxon>
        <taxon>Fabaceae</taxon>
        <taxon>Papilionoideae</taxon>
        <taxon>50 kb inversion clade</taxon>
        <taxon>NPAAA clade</taxon>
        <taxon>Hologalegina</taxon>
        <taxon>IRL clade</taxon>
        <taxon>Cicereae</taxon>
        <taxon>Cicer</taxon>
    </lineage>
</organism>